<dbReference type="EMBL" id="MF668280">
    <property type="protein sequence ID" value="ASZ74597.1"/>
    <property type="molecule type" value="Genomic_DNA"/>
</dbReference>
<protein>
    <submittedName>
        <fullName evidence="1">Uncharacterized protein</fullName>
    </submittedName>
</protein>
<organism evidence="1 2">
    <name type="scientific">Mycobacterium phage Phabba</name>
    <dbReference type="NCBI Taxonomy" id="2027899"/>
    <lineage>
        <taxon>Viruses</taxon>
        <taxon>Duplodnaviria</taxon>
        <taxon>Heunggongvirae</taxon>
        <taxon>Uroviricota</taxon>
        <taxon>Caudoviricetes</taxon>
        <taxon>Ceeclamvirinae</taxon>
        <taxon>Myrnavirus</taxon>
        <taxon>Myrnavirus phabba</taxon>
        <taxon>Myranavirus phabba</taxon>
    </lineage>
</organism>
<keyword evidence="2" id="KW-1185">Reference proteome</keyword>
<name>A0A249XS81_9CAUD</name>
<accession>A0A249XS81</accession>
<proteinExistence type="predicted"/>
<evidence type="ECO:0000313" key="1">
    <source>
        <dbReference type="EMBL" id="ASZ74597.1"/>
    </source>
</evidence>
<sequence length="68" mass="7016">MTGEEAWAQLVGEIGEPGGPTPVDALDFIASNSDGWQAHVASMAYMLAIGAPKEAVLPTMPAEPEGAY</sequence>
<dbReference type="Proteomes" id="UP000226037">
    <property type="component" value="Segment"/>
</dbReference>
<evidence type="ECO:0000313" key="2">
    <source>
        <dbReference type="Proteomes" id="UP000226037"/>
    </source>
</evidence>
<reference evidence="2" key="1">
    <citation type="submission" date="2017-08" db="EMBL/GenBank/DDBJ databases">
        <authorList>
            <person name="de Groot N.N."/>
        </authorList>
    </citation>
    <scope>NUCLEOTIDE SEQUENCE [LARGE SCALE GENOMIC DNA]</scope>
</reference>
<gene>
    <name evidence="1" type="ORF">SEA_PHABBA_22</name>
</gene>